<protein>
    <submittedName>
        <fullName evidence="2">DUF1302 domain-containing protein</fullName>
    </submittedName>
</protein>
<keyword evidence="3" id="KW-1185">Reference proteome</keyword>
<gene>
    <name evidence="2" type="ORF">H3H36_16775</name>
</gene>
<organism evidence="2 3">
    <name type="scientific">Rugamonas fusca</name>
    <dbReference type="NCBI Taxonomy" id="2758568"/>
    <lineage>
        <taxon>Bacteria</taxon>
        <taxon>Pseudomonadati</taxon>
        <taxon>Pseudomonadota</taxon>
        <taxon>Betaproteobacteria</taxon>
        <taxon>Burkholderiales</taxon>
        <taxon>Oxalobacteraceae</taxon>
        <taxon>Telluria group</taxon>
        <taxon>Rugamonas</taxon>
    </lineage>
</organism>
<dbReference type="AlphaFoldDB" id="A0A7W2EJF3"/>
<feature type="signal peptide" evidence="1">
    <location>
        <begin position="1"/>
        <end position="29"/>
    </location>
</feature>
<evidence type="ECO:0000256" key="1">
    <source>
        <dbReference type="SAM" id="SignalP"/>
    </source>
</evidence>
<evidence type="ECO:0000313" key="2">
    <source>
        <dbReference type="EMBL" id="MBA5607013.1"/>
    </source>
</evidence>
<reference evidence="2 3" key="1">
    <citation type="submission" date="2020-07" db="EMBL/GenBank/DDBJ databases">
        <title>Novel species isolated from subtropical streams in China.</title>
        <authorList>
            <person name="Lu H."/>
        </authorList>
    </citation>
    <scope>NUCLEOTIDE SEQUENCE [LARGE SCALE GENOMIC DNA]</scope>
    <source>
        <strain evidence="2 3">FT3S</strain>
    </source>
</reference>
<name>A0A7W2EJF3_9BURK</name>
<keyword evidence="1" id="KW-0732">Signal</keyword>
<accession>A0A7W2EJF3</accession>
<comment type="caution">
    <text evidence="2">The sequence shown here is derived from an EMBL/GenBank/DDBJ whole genome shotgun (WGS) entry which is preliminary data.</text>
</comment>
<dbReference type="Proteomes" id="UP000566711">
    <property type="component" value="Unassembled WGS sequence"/>
</dbReference>
<feature type="chain" id="PRO_5031415534" evidence="1">
    <location>
        <begin position="30"/>
        <end position="614"/>
    </location>
</feature>
<sequence length="614" mass="65368">MTYPNLRLRPARHALALAAALCAAASAGAGEIDTGNADLSIRFDNTVKYNYARRVVSQNADILRSPNYDDGDRNFDKGTVGNRLDLLSEFDVVWQKRMGMRVSAAAWYDAAYDKLDNASVATSNHIENGKPALGLSDYARRYHKGLSGEVLDAFVFSSFEVGDMPANVKLGKHTLYWGESLLSPIHGVNYGQNAIDLIKGLSVPGTEAKELFLPRESLSAQLSPGTELALAAQYFFKWRPARLPEAGSYLGFYDYGFQGGESLNLGPLGTALRAKDSEAQQRGDFGLSARWSPDWVDGTLGMYYRQTSDLLPQANLRLAALPTAMLGGAGGAAMGAAVCQGAIPGAAVVGPYCLLYPAALGQTSRYQLEYGDHIDMLGLSLSKNVAGMSLGADLNYRHNMPLNSSLAVLMPAGTAAPVMAGLNGTLAAMGGAMVAKAADVPGVGGVSGARGNTWHGVLNLLGTTAKSALYDASTWLVELQWNRWDKVTQGEELFKGRAGYNGVDRVTRDFVGLAINYTPTWFQVLPGVDLSAPIAYTRGLSGTSAVNSGGNKDAGNYSLGLSFDIQQKYKVDVRYVDFFGPYATDASGAITSNAGVTAVLKDRGFVAVTLKTTF</sequence>
<dbReference type="RefSeq" id="WP_182219236.1">
    <property type="nucleotide sequence ID" value="NZ_JACEZS010000014.1"/>
</dbReference>
<dbReference type="Pfam" id="PF06980">
    <property type="entry name" value="DUF1302"/>
    <property type="match status" value="1"/>
</dbReference>
<proteinExistence type="predicted"/>
<dbReference type="InterPro" id="IPR010727">
    <property type="entry name" value="DUF1302"/>
</dbReference>
<dbReference type="EMBL" id="JACEZS010000014">
    <property type="protein sequence ID" value="MBA5607013.1"/>
    <property type="molecule type" value="Genomic_DNA"/>
</dbReference>
<evidence type="ECO:0000313" key="3">
    <source>
        <dbReference type="Proteomes" id="UP000566711"/>
    </source>
</evidence>